<dbReference type="NCBIfam" id="NF006947">
    <property type="entry name" value="PRK09429.1"/>
    <property type="match status" value="1"/>
</dbReference>
<keyword evidence="5" id="KW-0378">Hydrolase</keyword>
<evidence type="ECO:0000256" key="6">
    <source>
        <dbReference type="ARBA" id="ARBA00022833"/>
    </source>
</evidence>
<keyword evidence="1" id="KW-0645">Protease</keyword>
<keyword evidence="4" id="KW-0574">Periplasm</keyword>
<accession>A0ABQ5W175</accession>
<evidence type="ECO:0000256" key="3">
    <source>
        <dbReference type="ARBA" id="ARBA00022729"/>
    </source>
</evidence>
<gene>
    <name evidence="8" type="primary">mepA</name>
    <name evidence="8" type="ORF">GCM10010862_10810</name>
</gene>
<dbReference type="Pfam" id="PF03411">
    <property type="entry name" value="Peptidase_M74"/>
    <property type="match status" value="1"/>
</dbReference>
<sequence>MIRLPVTSMLLRLLGLASIVFLLLTSAGFAQQPARDFFGAVHNATGGPSAPIGGHAKGCVAGAVQLPANGPGWQAMRLSRDRHWGTPELVRYIEGLAEAAVQDGWPGILVGDMGQARGGPMKSGHASHQTGLDVDIWLQPMPNHVLSAEERENLSAVSVLKTGTRDVDPARFGEAQRLLIYRAAQLPGVARIFVAPGIKRSLCAINWRDRSFLRKVRPWYGHDDHIHVRLACPAGVASCSDQAPVPPGDGCGEELAYWFTDAPYRPSTTPPSPPLTLADLPGACRTVLEAP</sequence>
<evidence type="ECO:0000256" key="4">
    <source>
        <dbReference type="ARBA" id="ARBA00022764"/>
    </source>
</evidence>
<evidence type="ECO:0000256" key="5">
    <source>
        <dbReference type="ARBA" id="ARBA00022801"/>
    </source>
</evidence>
<dbReference type="InterPro" id="IPR005073">
    <property type="entry name" value="Peptidase_M74"/>
</dbReference>
<dbReference type="PIRSF" id="PIRSF018455">
    <property type="entry name" value="MepA"/>
    <property type="match status" value="1"/>
</dbReference>
<evidence type="ECO:0000313" key="9">
    <source>
        <dbReference type="Proteomes" id="UP001156691"/>
    </source>
</evidence>
<protein>
    <submittedName>
        <fullName evidence="8">Penicillin-insensitive murein endopeptidase</fullName>
    </submittedName>
</protein>
<dbReference type="Gene3D" id="3.30.1380.10">
    <property type="match status" value="1"/>
</dbReference>
<keyword evidence="9" id="KW-1185">Reference proteome</keyword>
<keyword evidence="2" id="KW-0479">Metal-binding</keyword>
<dbReference type="InterPro" id="IPR009045">
    <property type="entry name" value="Zn_M74/Hedgehog-like"/>
</dbReference>
<organism evidence="8 9">
    <name type="scientific">Devosia nitrariae</name>
    <dbReference type="NCBI Taxonomy" id="2071872"/>
    <lineage>
        <taxon>Bacteria</taxon>
        <taxon>Pseudomonadati</taxon>
        <taxon>Pseudomonadota</taxon>
        <taxon>Alphaproteobacteria</taxon>
        <taxon>Hyphomicrobiales</taxon>
        <taxon>Devosiaceae</taxon>
        <taxon>Devosia</taxon>
    </lineage>
</organism>
<evidence type="ECO:0000256" key="2">
    <source>
        <dbReference type="ARBA" id="ARBA00022723"/>
    </source>
</evidence>
<dbReference type="EMBL" id="BSNS01000007">
    <property type="protein sequence ID" value="GLQ53822.1"/>
    <property type="molecule type" value="Genomic_DNA"/>
</dbReference>
<evidence type="ECO:0000256" key="1">
    <source>
        <dbReference type="ARBA" id="ARBA00022670"/>
    </source>
</evidence>
<evidence type="ECO:0000313" key="8">
    <source>
        <dbReference type="EMBL" id="GLQ53822.1"/>
    </source>
</evidence>
<comment type="caution">
    <text evidence="8">The sequence shown here is derived from an EMBL/GenBank/DDBJ whole genome shotgun (WGS) entry which is preliminary data.</text>
</comment>
<dbReference type="Proteomes" id="UP001156691">
    <property type="component" value="Unassembled WGS sequence"/>
</dbReference>
<evidence type="ECO:0000256" key="7">
    <source>
        <dbReference type="ARBA" id="ARBA00023049"/>
    </source>
</evidence>
<keyword evidence="3" id="KW-0732">Signal</keyword>
<reference evidence="9" key="1">
    <citation type="journal article" date="2019" name="Int. J. Syst. Evol. Microbiol.">
        <title>The Global Catalogue of Microorganisms (GCM) 10K type strain sequencing project: providing services to taxonomists for standard genome sequencing and annotation.</title>
        <authorList>
            <consortium name="The Broad Institute Genomics Platform"/>
            <consortium name="The Broad Institute Genome Sequencing Center for Infectious Disease"/>
            <person name="Wu L."/>
            <person name="Ma J."/>
        </authorList>
    </citation>
    <scope>NUCLEOTIDE SEQUENCE [LARGE SCALE GENOMIC DNA]</scope>
    <source>
        <strain evidence="9">NBRC 112416</strain>
    </source>
</reference>
<keyword evidence="7" id="KW-0482">Metalloprotease</keyword>
<name>A0ABQ5W175_9HYPH</name>
<proteinExistence type="predicted"/>
<keyword evidence="6" id="KW-0862">Zinc</keyword>
<dbReference type="SUPFAM" id="SSF55166">
    <property type="entry name" value="Hedgehog/DD-peptidase"/>
    <property type="match status" value="1"/>
</dbReference>